<dbReference type="Gene3D" id="3.40.50.300">
    <property type="entry name" value="P-loop containing nucleotide triphosphate hydrolases"/>
    <property type="match status" value="1"/>
</dbReference>
<dbReference type="OrthoDB" id="9816424at2"/>
<name>A0A6N6RE39_9FLAO</name>
<dbReference type="EMBL" id="WBVO01000010">
    <property type="protein sequence ID" value="KAB2807751.1"/>
    <property type="molecule type" value="Genomic_DNA"/>
</dbReference>
<keyword evidence="2" id="KW-1185">Reference proteome</keyword>
<sequence>MKNPVVLGAIENAGNADLAQVLELWGVNMGTVLNDRHEDVLFNHLFNRPKYIHAVSDKRLQLRLRAYGRIRIEGQLNRKLHAEWVREGHEPVGGIRPMEAEELIQTTLSQPIGNVDWGWNAPCSHVIVPHIKLIFPGVKYIHLIRHGYTSAKFDTTQLIDWGEHYGIPKKKIDREVVWAKFHYWRVANRGAQLVGERLLGDHFMLLRQEDLVDHPIPTLEKVAAFLDLRISGDQLAEAAKLITKPSDFDVWKSVTADEVADDGTSLELFGYESNVDSESSSETE</sequence>
<dbReference type="SUPFAM" id="SSF52540">
    <property type="entry name" value="P-loop containing nucleoside triphosphate hydrolases"/>
    <property type="match status" value="1"/>
</dbReference>
<accession>A0A6N6RE39</accession>
<gene>
    <name evidence="1" type="ORF">F8C67_11970</name>
</gene>
<evidence type="ECO:0000313" key="2">
    <source>
        <dbReference type="Proteomes" id="UP000468650"/>
    </source>
</evidence>
<dbReference type="Pfam" id="PF13469">
    <property type="entry name" value="Sulfotransfer_3"/>
    <property type="match status" value="1"/>
</dbReference>
<keyword evidence="1" id="KW-0808">Transferase</keyword>
<organism evidence="1 2">
    <name type="scientific">Phaeocystidibacter luteus</name>
    <dbReference type="NCBI Taxonomy" id="911197"/>
    <lineage>
        <taxon>Bacteria</taxon>
        <taxon>Pseudomonadati</taxon>
        <taxon>Bacteroidota</taxon>
        <taxon>Flavobacteriia</taxon>
        <taxon>Flavobacteriales</taxon>
        <taxon>Phaeocystidibacteraceae</taxon>
        <taxon>Phaeocystidibacter</taxon>
    </lineage>
</organism>
<dbReference type="InterPro" id="IPR027417">
    <property type="entry name" value="P-loop_NTPase"/>
</dbReference>
<proteinExistence type="predicted"/>
<dbReference type="Proteomes" id="UP000468650">
    <property type="component" value="Unassembled WGS sequence"/>
</dbReference>
<protein>
    <submittedName>
        <fullName evidence="1">Sulfotransferase</fullName>
    </submittedName>
</protein>
<dbReference type="GO" id="GO:0016740">
    <property type="term" value="F:transferase activity"/>
    <property type="evidence" value="ECO:0007669"/>
    <property type="project" value="UniProtKB-KW"/>
</dbReference>
<comment type="caution">
    <text evidence="1">The sequence shown here is derived from an EMBL/GenBank/DDBJ whole genome shotgun (WGS) entry which is preliminary data.</text>
</comment>
<dbReference type="RefSeq" id="WP_151668092.1">
    <property type="nucleotide sequence ID" value="NZ_WBVO01000010.1"/>
</dbReference>
<evidence type="ECO:0000313" key="1">
    <source>
        <dbReference type="EMBL" id="KAB2807751.1"/>
    </source>
</evidence>
<reference evidence="1 2" key="1">
    <citation type="submission" date="2019-09" db="EMBL/GenBank/DDBJ databases">
        <title>Genomes of family Cryomorphaceae.</title>
        <authorList>
            <person name="Bowman J.P."/>
        </authorList>
    </citation>
    <scope>NUCLEOTIDE SEQUENCE [LARGE SCALE GENOMIC DNA]</scope>
    <source>
        <strain evidence="1 2">LMG 25704</strain>
    </source>
</reference>
<dbReference type="AlphaFoldDB" id="A0A6N6RE39"/>